<keyword evidence="3" id="KW-1185">Reference proteome</keyword>
<keyword evidence="1" id="KW-1133">Transmembrane helix</keyword>
<proteinExistence type="predicted"/>
<organism evidence="2 3">
    <name type="scientific">Lactococcus termiticola</name>
    <dbReference type="NCBI Taxonomy" id="2169526"/>
    <lineage>
        <taxon>Bacteria</taxon>
        <taxon>Bacillati</taxon>
        <taxon>Bacillota</taxon>
        <taxon>Bacilli</taxon>
        <taxon>Lactobacillales</taxon>
        <taxon>Streptococcaceae</taxon>
        <taxon>Lactococcus</taxon>
    </lineage>
</organism>
<sequence length="86" mass="10087">MADNVCVQPFNLLELLEPWLFFLYQKTLPKDLAEFFIRFYIQGLKSTESVFSIPIIVEYTLFILTFIGMSTEVITLRLNQVGRQFS</sequence>
<reference evidence="2 3" key="1">
    <citation type="journal article" date="2018" name="Genome Announc.">
        <title>Draft Genome Sequence of Lactococcus sp. Strain NtB2 (JCM 32569), Isolated from the Gut of the Higher Termite Nasutitermes takasagoensis.</title>
        <authorList>
            <person name="Noda S."/>
            <person name="Aihara C."/>
            <person name="Yuki M."/>
            <person name="Ohkuma M."/>
        </authorList>
    </citation>
    <scope>NUCLEOTIDE SEQUENCE [LARGE SCALE GENOMIC DNA]</scope>
    <source>
        <strain evidence="2 3">NtB2</strain>
    </source>
</reference>
<accession>A0A2R5HFY7</accession>
<name>A0A2R5HFY7_9LACT</name>
<protein>
    <submittedName>
        <fullName evidence="2">Uncharacterized protein</fullName>
    </submittedName>
</protein>
<dbReference type="Proteomes" id="UP000245021">
    <property type="component" value="Unassembled WGS sequence"/>
</dbReference>
<dbReference type="AlphaFoldDB" id="A0A2R5HFY7"/>
<keyword evidence="1" id="KW-0472">Membrane</keyword>
<evidence type="ECO:0000256" key="1">
    <source>
        <dbReference type="SAM" id="Phobius"/>
    </source>
</evidence>
<evidence type="ECO:0000313" key="2">
    <source>
        <dbReference type="EMBL" id="GBG96967.1"/>
    </source>
</evidence>
<evidence type="ECO:0000313" key="3">
    <source>
        <dbReference type="Proteomes" id="UP000245021"/>
    </source>
</evidence>
<gene>
    <name evidence="2" type="ORF">NtB2_01103</name>
</gene>
<keyword evidence="1" id="KW-0812">Transmembrane</keyword>
<feature type="transmembrane region" description="Helical" evidence="1">
    <location>
        <begin position="50"/>
        <end position="69"/>
    </location>
</feature>
<dbReference type="EMBL" id="BFFO01000006">
    <property type="protein sequence ID" value="GBG96967.1"/>
    <property type="molecule type" value="Genomic_DNA"/>
</dbReference>
<comment type="caution">
    <text evidence="2">The sequence shown here is derived from an EMBL/GenBank/DDBJ whole genome shotgun (WGS) entry which is preliminary data.</text>
</comment>